<keyword evidence="1" id="KW-0547">Nucleotide-binding</keyword>
<reference evidence="3" key="1">
    <citation type="submission" date="2022-12" db="EMBL/GenBank/DDBJ databases">
        <authorList>
            <person name="Petersen C."/>
        </authorList>
    </citation>
    <scope>NUCLEOTIDE SEQUENCE</scope>
    <source>
        <strain evidence="3">IBT 29495</strain>
    </source>
</reference>
<dbReference type="OrthoDB" id="6500128at2759"/>
<dbReference type="Gene3D" id="3.40.50.300">
    <property type="entry name" value="P-loop containing nucleotide triphosphate hydrolases"/>
    <property type="match status" value="1"/>
</dbReference>
<dbReference type="GO" id="GO:0005524">
    <property type="term" value="F:ATP binding"/>
    <property type="evidence" value="ECO:0007669"/>
    <property type="project" value="UniProtKB-KW"/>
</dbReference>
<dbReference type="SUPFAM" id="SSF52540">
    <property type="entry name" value="P-loop containing nucleoside triphosphate hydrolases"/>
    <property type="match status" value="1"/>
</dbReference>
<dbReference type="GO" id="GO:0042626">
    <property type="term" value="F:ATPase-coupled transmembrane transporter activity"/>
    <property type="evidence" value="ECO:0007669"/>
    <property type="project" value="TreeGrafter"/>
</dbReference>
<dbReference type="InterPro" id="IPR050173">
    <property type="entry name" value="ABC_transporter_C-like"/>
</dbReference>
<organism evidence="3 4">
    <name type="scientific">Penicillium fimorum</name>
    <dbReference type="NCBI Taxonomy" id="1882269"/>
    <lineage>
        <taxon>Eukaryota</taxon>
        <taxon>Fungi</taxon>
        <taxon>Dikarya</taxon>
        <taxon>Ascomycota</taxon>
        <taxon>Pezizomycotina</taxon>
        <taxon>Eurotiomycetes</taxon>
        <taxon>Eurotiomycetidae</taxon>
        <taxon>Eurotiales</taxon>
        <taxon>Aspergillaceae</taxon>
        <taxon>Penicillium</taxon>
    </lineage>
</organism>
<keyword evidence="2" id="KW-0067">ATP-binding</keyword>
<dbReference type="PANTHER" id="PTHR24223:SF269">
    <property type="entry name" value="ABC MULTIDRUG TRANSPORTER (EUROFUNG)-RELATED"/>
    <property type="match status" value="1"/>
</dbReference>
<reference evidence="3" key="2">
    <citation type="journal article" date="2023" name="IMA Fungus">
        <title>Comparative genomic study of the Penicillium genus elucidates a diverse pangenome and 15 lateral gene transfer events.</title>
        <authorList>
            <person name="Petersen C."/>
            <person name="Sorensen T."/>
            <person name="Nielsen M.R."/>
            <person name="Sondergaard T.E."/>
            <person name="Sorensen J.L."/>
            <person name="Fitzpatrick D.A."/>
            <person name="Frisvad J.C."/>
            <person name="Nielsen K.L."/>
        </authorList>
    </citation>
    <scope>NUCLEOTIDE SEQUENCE</scope>
    <source>
        <strain evidence="3">IBT 29495</strain>
    </source>
</reference>
<dbReference type="Proteomes" id="UP001149954">
    <property type="component" value="Unassembled WGS sequence"/>
</dbReference>
<protein>
    <submittedName>
        <fullName evidence="3">ABC transporter integral membrane type 1</fullName>
    </submittedName>
</protein>
<sequence length="134" mass="14907">MAGDFLGHGQRQCFCLARSLLQKSKLVVLDEVSSSLQTAGASNGNSVDIQTDRIMQAIIRDEFQGCTIISVAHRLNTIVDFDRVVVHHEGRIVESGQPQELLEHWSSLKVDLRSYMSCDDWEEGVKIEMGSSTV</sequence>
<name>A0A9W9XYN8_9EURO</name>
<evidence type="ECO:0000313" key="4">
    <source>
        <dbReference type="Proteomes" id="UP001149954"/>
    </source>
</evidence>
<dbReference type="PANTHER" id="PTHR24223">
    <property type="entry name" value="ATP-BINDING CASSETTE SUB-FAMILY C"/>
    <property type="match status" value="1"/>
</dbReference>
<dbReference type="EMBL" id="JAPWDS010000003">
    <property type="protein sequence ID" value="KAJ5504975.1"/>
    <property type="molecule type" value="Genomic_DNA"/>
</dbReference>
<keyword evidence="4" id="KW-1185">Reference proteome</keyword>
<dbReference type="InterPro" id="IPR027417">
    <property type="entry name" value="P-loop_NTPase"/>
</dbReference>
<evidence type="ECO:0000313" key="3">
    <source>
        <dbReference type="EMBL" id="KAJ5504975.1"/>
    </source>
</evidence>
<evidence type="ECO:0000256" key="2">
    <source>
        <dbReference type="ARBA" id="ARBA00022840"/>
    </source>
</evidence>
<accession>A0A9W9XYN8</accession>
<proteinExistence type="predicted"/>
<evidence type="ECO:0000256" key="1">
    <source>
        <dbReference type="ARBA" id="ARBA00022741"/>
    </source>
</evidence>
<gene>
    <name evidence="3" type="ORF">N7463_007849</name>
</gene>
<comment type="caution">
    <text evidence="3">The sequence shown here is derived from an EMBL/GenBank/DDBJ whole genome shotgun (WGS) entry which is preliminary data.</text>
</comment>
<dbReference type="GO" id="GO:0016020">
    <property type="term" value="C:membrane"/>
    <property type="evidence" value="ECO:0007669"/>
    <property type="project" value="TreeGrafter"/>
</dbReference>
<dbReference type="AlphaFoldDB" id="A0A9W9XYN8"/>